<organism evidence="1 2">
    <name type="scientific">Desulfococcus multivorans DSM 2059</name>
    <dbReference type="NCBI Taxonomy" id="1121405"/>
    <lineage>
        <taxon>Bacteria</taxon>
        <taxon>Pseudomonadati</taxon>
        <taxon>Thermodesulfobacteriota</taxon>
        <taxon>Desulfobacteria</taxon>
        <taxon>Desulfobacterales</taxon>
        <taxon>Desulfococcaceae</taxon>
        <taxon>Desulfococcus</taxon>
    </lineage>
</organism>
<evidence type="ECO:0000313" key="1">
    <source>
        <dbReference type="EMBL" id="EPR41779.1"/>
    </source>
</evidence>
<dbReference type="InterPro" id="IPR008309">
    <property type="entry name" value="YdbL"/>
</dbReference>
<name>S7V564_DESML</name>
<dbReference type="RefSeq" id="WP_020875814.1">
    <property type="nucleotide sequence ID" value="NZ_ATHJ01000072.1"/>
</dbReference>
<keyword evidence="2" id="KW-1185">Reference proteome</keyword>
<accession>S7V564</accession>
<dbReference type="Pfam" id="PF07027">
    <property type="entry name" value="DUF1318"/>
    <property type="match status" value="1"/>
</dbReference>
<gene>
    <name evidence="1" type="ORF">dsmv_0079</name>
</gene>
<protein>
    <submittedName>
        <fullName evidence="1">Putative conserved protein UCP025560</fullName>
    </submittedName>
</protein>
<sequence>MPSRIAIALLTFLLGSVVVMGIAGAQEDITSRMEARLPVIDALKAKGIIGENNNGYLAFIGPRTRTDVVNAENADRAALFERIATQQGTTPDLVGRRFALKFRNLTRAGEWYQDDAGNWRKK</sequence>
<comment type="caution">
    <text evidence="1">The sequence shown here is derived from an EMBL/GenBank/DDBJ whole genome shotgun (WGS) entry which is preliminary data.</text>
</comment>
<evidence type="ECO:0000313" key="2">
    <source>
        <dbReference type="Proteomes" id="UP000014977"/>
    </source>
</evidence>
<proteinExistence type="predicted"/>
<dbReference type="STRING" id="897.B2D07_01460"/>
<dbReference type="OrthoDB" id="198301at2"/>
<dbReference type="eggNOG" id="COG3784">
    <property type="taxonomic scope" value="Bacteria"/>
</dbReference>
<dbReference type="AlphaFoldDB" id="S7V564"/>
<dbReference type="EMBL" id="ATHJ01000072">
    <property type="protein sequence ID" value="EPR41779.1"/>
    <property type="molecule type" value="Genomic_DNA"/>
</dbReference>
<reference evidence="1 2" key="1">
    <citation type="journal article" date="2013" name="Genome Announc.">
        <title>Draft genome sequences for three mercury-methylating, sulfate-reducing bacteria.</title>
        <authorList>
            <person name="Brown S.D."/>
            <person name="Hurt R.A.Jr."/>
            <person name="Gilmour C.C."/>
            <person name="Elias D.A."/>
        </authorList>
    </citation>
    <scope>NUCLEOTIDE SEQUENCE [LARGE SCALE GENOMIC DNA]</scope>
    <source>
        <strain evidence="1 2">DSM 2059</strain>
    </source>
</reference>
<dbReference type="Proteomes" id="UP000014977">
    <property type="component" value="Unassembled WGS sequence"/>
</dbReference>